<dbReference type="EMBL" id="KZ821221">
    <property type="protein sequence ID" value="PYH48345.1"/>
    <property type="molecule type" value="Genomic_DNA"/>
</dbReference>
<proteinExistence type="predicted"/>
<evidence type="ECO:0000313" key="1">
    <source>
        <dbReference type="EMBL" id="PYH48345.1"/>
    </source>
</evidence>
<gene>
    <name evidence="1" type="ORF">BP01DRAFT_145828</name>
</gene>
<dbReference type="Proteomes" id="UP000248349">
    <property type="component" value="Unassembled WGS sequence"/>
</dbReference>
<protein>
    <submittedName>
        <fullName evidence="1">Uncharacterized protein</fullName>
    </submittedName>
</protein>
<organism evidence="1 2">
    <name type="scientific">Aspergillus saccharolyticus JOP 1030-1</name>
    <dbReference type="NCBI Taxonomy" id="1450539"/>
    <lineage>
        <taxon>Eukaryota</taxon>
        <taxon>Fungi</taxon>
        <taxon>Dikarya</taxon>
        <taxon>Ascomycota</taxon>
        <taxon>Pezizomycotina</taxon>
        <taxon>Eurotiomycetes</taxon>
        <taxon>Eurotiomycetidae</taxon>
        <taxon>Eurotiales</taxon>
        <taxon>Aspergillaceae</taxon>
        <taxon>Aspergillus</taxon>
        <taxon>Aspergillus subgen. Circumdati</taxon>
    </lineage>
</organism>
<dbReference type="AlphaFoldDB" id="A0A318ZNW8"/>
<dbReference type="GeneID" id="37071815"/>
<name>A0A318ZNW8_9EURO</name>
<dbReference type="RefSeq" id="XP_025434327.1">
    <property type="nucleotide sequence ID" value="XM_025570587.1"/>
</dbReference>
<evidence type="ECO:0000313" key="2">
    <source>
        <dbReference type="Proteomes" id="UP000248349"/>
    </source>
</evidence>
<sequence length="163" mass="18120">MTRKFTSGRSQGREFEPPSGHLLFCSFYDPCPHSNYCRGGLAAYTVSPLKTVALRLLPDVVDRPAAIKYPVASTYCDLHLGVIRHPYGLVLHLKTTYASRKVPGMARHRALTARLARLSQAWLDDSEAQAALSAWLLPNRLEHVTACPEGATAHSFRRPSRVH</sequence>
<dbReference type="OrthoDB" id="10610868at2759"/>
<reference evidence="1 2" key="1">
    <citation type="submission" date="2016-12" db="EMBL/GenBank/DDBJ databases">
        <title>The genomes of Aspergillus section Nigri reveals drivers in fungal speciation.</title>
        <authorList>
            <consortium name="DOE Joint Genome Institute"/>
            <person name="Vesth T.C."/>
            <person name="Nybo J."/>
            <person name="Theobald S."/>
            <person name="Brandl J."/>
            <person name="Frisvad J.C."/>
            <person name="Nielsen K.F."/>
            <person name="Lyhne E.K."/>
            <person name="Kogle M.E."/>
            <person name="Kuo A."/>
            <person name="Riley R."/>
            <person name="Clum A."/>
            <person name="Nolan M."/>
            <person name="Lipzen A."/>
            <person name="Salamov A."/>
            <person name="Henrissat B."/>
            <person name="Wiebenga A."/>
            <person name="De Vries R.P."/>
            <person name="Grigoriev I.V."/>
            <person name="Mortensen U.H."/>
            <person name="Andersen M.R."/>
            <person name="Baker S.E."/>
        </authorList>
    </citation>
    <scope>NUCLEOTIDE SEQUENCE [LARGE SCALE GENOMIC DNA]</scope>
    <source>
        <strain evidence="1 2">JOP 1030-1</strain>
    </source>
</reference>
<accession>A0A318ZNW8</accession>
<keyword evidence="2" id="KW-1185">Reference proteome</keyword>